<keyword evidence="1" id="KW-0808">Transferase</keyword>
<reference evidence="1 2" key="1">
    <citation type="journal article" date="2018" name="Nat. Biotechnol.">
        <title>A standardized bacterial taxonomy based on genome phylogeny substantially revises the tree of life.</title>
        <authorList>
            <person name="Parks D.H."/>
            <person name="Chuvochina M."/>
            <person name="Waite D.W."/>
            <person name="Rinke C."/>
            <person name="Skarshewski A."/>
            <person name="Chaumeil P.A."/>
            <person name="Hugenholtz P."/>
        </authorList>
    </citation>
    <scope>NUCLEOTIDE SEQUENCE [LARGE SCALE GENOMIC DNA]</scope>
    <source>
        <strain evidence="1">UBA9169</strain>
    </source>
</reference>
<dbReference type="GO" id="GO:0016740">
    <property type="term" value="F:transferase activity"/>
    <property type="evidence" value="ECO:0007669"/>
    <property type="project" value="UniProtKB-KW"/>
</dbReference>
<dbReference type="Proteomes" id="UP000264719">
    <property type="component" value="Unassembled WGS sequence"/>
</dbReference>
<comment type="caution">
    <text evidence="1">The sequence shown here is derived from an EMBL/GenBank/DDBJ whole genome shotgun (WGS) entry which is preliminary data.</text>
</comment>
<dbReference type="AlphaFoldDB" id="A0A348WET2"/>
<organism evidence="1 2">
    <name type="scientific">Roseovarius nubinhibens</name>
    <dbReference type="NCBI Taxonomy" id="314263"/>
    <lineage>
        <taxon>Bacteria</taxon>
        <taxon>Pseudomonadati</taxon>
        <taxon>Pseudomonadota</taxon>
        <taxon>Alphaproteobacteria</taxon>
        <taxon>Rhodobacterales</taxon>
        <taxon>Roseobacteraceae</taxon>
        <taxon>Roseovarius</taxon>
    </lineage>
</organism>
<proteinExistence type="predicted"/>
<protein>
    <submittedName>
        <fullName evidence="1">GNAT family N-acetyltransferase</fullName>
    </submittedName>
</protein>
<gene>
    <name evidence="1" type="ORF">DCS45_14375</name>
</gene>
<feature type="non-terminal residue" evidence="1">
    <location>
        <position position="56"/>
    </location>
</feature>
<sequence length="56" mass="6306">MTGESLGAALEDVARLRIAVFRTWPYLYDGDLAYEREYLQTYRDSADAILVGAFDG</sequence>
<evidence type="ECO:0000313" key="1">
    <source>
        <dbReference type="EMBL" id="HAR53044.1"/>
    </source>
</evidence>
<accession>A0A348WET2</accession>
<dbReference type="EMBL" id="DMVW01000136">
    <property type="protein sequence ID" value="HAR53044.1"/>
    <property type="molecule type" value="Genomic_DNA"/>
</dbReference>
<evidence type="ECO:0000313" key="2">
    <source>
        <dbReference type="Proteomes" id="UP000264719"/>
    </source>
</evidence>
<name>A0A348WET2_9RHOB</name>